<proteinExistence type="predicted"/>
<sequence length="90" mass="10321">MELFSVRVPENTGHAISRHKSSDRYYAYTKPTDEHKREVLENVFNKLITNTSSNKIMQDSINHSEPNNHENSSSEDNENSSNVNLNNSVQ</sequence>
<dbReference type="EMBL" id="CAJVPW010045513">
    <property type="protein sequence ID" value="CAG8755988.1"/>
    <property type="molecule type" value="Genomic_DNA"/>
</dbReference>
<dbReference type="Proteomes" id="UP000789366">
    <property type="component" value="Unassembled WGS sequence"/>
</dbReference>
<reference evidence="1" key="1">
    <citation type="submission" date="2021-06" db="EMBL/GenBank/DDBJ databases">
        <authorList>
            <person name="Kallberg Y."/>
            <person name="Tangrot J."/>
            <person name="Rosling A."/>
        </authorList>
    </citation>
    <scope>NUCLEOTIDE SEQUENCE</scope>
    <source>
        <strain evidence="1">28 12/20/2015</strain>
    </source>
</reference>
<gene>
    <name evidence="1" type="ORF">SPELUC_LOCUS14804</name>
</gene>
<organism evidence="1 2">
    <name type="scientific">Cetraspora pellucida</name>
    <dbReference type="NCBI Taxonomy" id="1433469"/>
    <lineage>
        <taxon>Eukaryota</taxon>
        <taxon>Fungi</taxon>
        <taxon>Fungi incertae sedis</taxon>
        <taxon>Mucoromycota</taxon>
        <taxon>Glomeromycotina</taxon>
        <taxon>Glomeromycetes</taxon>
        <taxon>Diversisporales</taxon>
        <taxon>Gigasporaceae</taxon>
        <taxon>Cetraspora</taxon>
    </lineage>
</organism>
<comment type="caution">
    <text evidence="1">The sequence shown here is derived from an EMBL/GenBank/DDBJ whole genome shotgun (WGS) entry which is preliminary data.</text>
</comment>
<evidence type="ECO:0000313" key="2">
    <source>
        <dbReference type="Proteomes" id="UP000789366"/>
    </source>
</evidence>
<keyword evidence="2" id="KW-1185">Reference proteome</keyword>
<evidence type="ECO:0000313" key="1">
    <source>
        <dbReference type="EMBL" id="CAG8755988.1"/>
    </source>
</evidence>
<name>A0ACA9QRL9_9GLOM</name>
<protein>
    <submittedName>
        <fullName evidence="1">15152_t:CDS:1</fullName>
    </submittedName>
</protein>
<accession>A0ACA9QRL9</accession>
<feature type="non-terminal residue" evidence="1">
    <location>
        <position position="90"/>
    </location>
</feature>